<feature type="region of interest" description="Disordered" evidence="7">
    <location>
        <begin position="1"/>
        <end position="49"/>
    </location>
</feature>
<keyword evidence="6" id="KW-0206">Cytoskeleton</keyword>
<evidence type="ECO:0000256" key="6">
    <source>
        <dbReference type="ARBA" id="ARBA00023212"/>
    </source>
</evidence>
<dbReference type="AlphaFoldDB" id="A0AAX4PCS6"/>
<evidence type="ECO:0000313" key="8">
    <source>
        <dbReference type="EMBL" id="WZN64032.1"/>
    </source>
</evidence>
<keyword evidence="9" id="KW-1185">Reference proteome</keyword>
<evidence type="ECO:0000256" key="5">
    <source>
        <dbReference type="ARBA" id="ARBA00023054"/>
    </source>
</evidence>
<comment type="similarity">
    <text evidence="2">Belongs to the SF-assemblin family.</text>
</comment>
<keyword evidence="4" id="KW-0493">Microtubule</keyword>
<dbReference type="Pfam" id="PF06705">
    <property type="entry name" value="SF-assemblin"/>
    <property type="match status" value="1"/>
</dbReference>
<dbReference type="PANTHER" id="PTHR40412:SF1">
    <property type="entry name" value="SF-ASSEMBLIN"/>
    <property type="match status" value="1"/>
</dbReference>
<comment type="subcellular location">
    <subcellularLocation>
        <location evidence="1">Cytoplasm</location>
        <location evidence="1">Cytoskeleton</location>
    </subcellularLocation>
</comment>
<dbReference type="EMBL" id="CP151508">
    <property type="protein sequence ID" value="WZN64032.1"/>
    <property type="molecule type" value="Genomic_DNA"/>
</dbReference>
<dbReference type="Proteomes" id="UP001472866">
    <property type="component" value="Chromosome 08"/>
</dbReference>
<accession>A0AAX4PCS6</accession>
<evidence type="ECO:0000256" key="2">
    <source>
        <dbReference type="ARBA" id="ARBA00005678"/>
    </source>
</evidence>
<dbReference type="GO" id="GO:0005874">
    <property type="term" value="C:microtubule"/>
    <property type="evidence" value="ECO:0007669"/>
    <property type="project" value="UniProtKB-KW"/>
</dbReference>
<gene>
    <name evidence="8" type="ORF">HKI87_08g55860</name>
</gene>
<protein>
    <submittedName>
        <fullName evidence="8">SF-assemblin</fullName>
    </submittedName>
</protein>
<dbReference type="PRINTS" id="PR01799">
    <property type="entry name" value="SFASSEMBLIN"/>
</dbReference>
<keyword evidence="3" id="KW-0963">Cytoplasm</keyword>
<evidence type="ECO:0000256" key="4">
    <source>
        <dbReference type="ARBA" id="ARBA00022701"/>
    </source>
</evidence>
<evidence type="ECO:0000256" key="7">
    <source>
        <dbReference type="SAM" id="MobiDB-lite"/>
    </source>
</evidence>
<dbReference type="InterPro" id="IPR008374">
    <property type="entry name" value="SF_assemblin/giardin_b"/>
</dbReference>
<reference evidence="8 9" key="1">
    <citation type="submission" date="2024-03" db="EMBL/GenBank/DDBJ databases">
        <title>Complete genome sequence of the green alga Chloropicon roscoffensis RCC1871.</title>
        <authorList>
            <person name="Lemieux C."/>
            <person name="Pombert J.-F."/>
            <person name="Otis C."/>
            <person name="Turmel M."/>
        </authorList>
    </citation>
    <scope>NUCLEOTIDE SEQUENCE [LARGE SCALE GENOMIC DNA]</scope>
    <source>
        <strain evidence="8 9">RCC1871</strain>
    </source>
</reference>
<organism evidence="8 9">
    <name type="scientific">Chloropicon roscoffensis</name>
    <dbReference type="NCBI Taxonomy" id="1461544"/>
    <lineage>
        <taxon>Eukaryota</taxon>
        <taxon>Viridiplantae</taxon>
        <taxon>Chlorophyta</taxon>
        <taxon>Chloropicophyceae</taxon>
        <taxon>Chloropicales</taxon>
        <taxon>Chloropicaceae</taxon>
        <taxon>Chloropicon</taxon>
    </lineage>
</organism>
<name>A0AAX4PCS6_9CHLO</name>
<evidence type="ECO:0000256" key="3">
    <source>
        <dbReference type="ARBA" id="ARBA00022490"/>
    </source>
</evidence>
<keyword evidence="5" id="KW-0175">Coiled coil</keyword>
<dbReference type="GO" id="GO:0005200">
    <property type="term" value="F:structural constituent of cytoskeleton"/>
    <property type="evidence" value="ECO:0007669"/>
    <property type="project" value="InterPro"/>
</dbReference>
<sequence length="308" mass="34380">MQSASRSYDASEGRDESSTPLKSPLDSYLHRTADTETTVSGLRSGGVGGGAQLTFGTPGALSNAAQRLGKVAEKFSTFYTDLEHERQNRRQSEHSKYAALAETISRLESSLEVESRRRAEADRNLQAQLTAELKSMYERFSTQARETQKSVKTSVDALSRSFAELNTGLREEREQRGVQMDQLSQRLSLRIDECKAGIEDERVARLEREAQTLKRVGEDVLRLQERIETEKSNREAALHSLQSELNEMAGGRNLSDEKFQALVLGELAGVKGKLQVEREERISEDEQIVLAINDYTKALQDGLRIVAG</sequence>
<evidence type="ECO:0000256" key="1">
    <source>
        <dbReference type="ARBA" id="ARBA00004245"/>
    </source>
</evidence>
<dbReference type="PANTHER" id="PTHR40412">
    <property type="entry name" value="SF-ASSEMBLIN"/>
    <property type="match status" value="1"/>
</dbReference>
<proteinExistence type="inferred from homology"/>
<evidence type="ECO:0000313" key="9">
    <source>
        <dbReference type="Proteomes" id="UP001472866"/>
    </source>
</evidence>